<dbReference type="EC" id="3.1.2.-" evidence="1"/>
<organism evidence="1 2">
    <name type="scientific">Meishania litoralis</name>
    <dbReference type="NCBI Taxonomy" id="3434685"/>
    <lineage>
        <taxon>Bacteria</taxon>
        <taxon>Pseudomonadati</taxon>
        <taxon>Bacteroidota</taxon>
        <taxon>Flavobacteriia</taxon>
        <taxon>Flavobacteriales</taxon>
        <taxon>Flavobacteriaceae</taxon>
        <taxon>Meishania</taxon>
    </lineage>
</organism>
<name>A0ACC7LKS6_9FLAO</name>
<comment type="caution">
    <text evidence="1">The sequence shown here is derived from an EMBL/GenBank/DDBJ whole genome shotgun (WGS) entry which is preliminary data.</text>
</comment>
<evidence type="ECO:0000313" key="1">
    <source>
        <dbReference type="EMBL" id="MFH6604155.1"/>
    </source>
</evidence>
<dbReference type="Proteomes" id="UP001595191">
    <property type="component" value="Unassembled WGS sequence"/>
</dbReference>
<accession>A0ACC7LKS6</accession>
<protein>
    <submittedName>
        <fullName evidence="1">Acyl-CoA thioesterase</fullName>
        <ecNumber evidence="1">3.1.2.-</ecNumber>
    </submittedName>
</protein>
<dbReference type="EMBL" id="JBHFPV010000002">
    <property type="protein sequence ID" value="MFH6604155.1"/>
    <property type="molecule type" value="Genomic_DNA"/>
</dbReference>
<evidence type="ECO:0000313" key="2">
    <source>
        <dbReference type="Proteomes" id="UP001595191"/>
    </source>
</evidence>
<proteinExistence type="predicted"/>
<sequence>MNDFEKLLTVRDDDLDDLQHVNNVRYVQWIQDVSKEHWTSVAPEDIRSQSIWVVMSHHISYKSAAKLGDTIRINTSIAKSKGALSERVVEMHNDKTNELLLRSTTEWCLLNARTQRPMRIPDAVKKLFEAQA</sequence>
<keyword evidence="1" id="KW-0378">Hydrolase</keyword>
<gene>
    <name evidence="1" type="ORF">ACEZ3G_11755</name>
</gene>
<reference evidence="1" key="1">
    <citation type="submission" date="2024-09" db="EMBL/GenBank/DDBJ databases">
        <authorList>
            <person name="Liu J."/>
        </authorList>
    </citation>
    <scope>NUCLEOTIDE SEQUENCE</scope>
    <source>
        <strain evidence="1">NBU2967</strain>
    </source>
</reference>
<keyword evidence="2" id="KW-1185">Reference proteome</keyword>